<dbReference type="RefSeq" id="WP_074705954.1">
    <property type="nucleotide sequence ID" value="NZ_CALAKB010000026.1"/>
</dbReference>
<dbReference type="AlphaFoldDB" id="A0A1H2XA58"/>
<protein>
    <submittedName>
        <fullName evidence="1">Uncharacterized conserved protein YeaO, DUF488 family</fullName>
    </submittedName>
</protein>
<evidence type="ECO:0000313" key="2">
    <source>
        <dbReference type="Proteomes" id="UP000182379"/>
    </source>
</evidence>
<proteinExistence type="predicted"/>
<accession>A0A1H2XA58</accession>
<sequence length="123" mass="14000">MGKLQVKRIYEAPEETDGSRVLVDRLWPRGIKKEKAELTAWEKAIAPTNELRKAFGHDPEKFPAFAQKYEDELEKSPESGAFLEKIKSFLETGNVTLLYGAKDPEHNNAVVLKEWIEKKSAAQ</sequence>
<dbReference type="PANTHER" id="PTHR36849:SF1">
    <property type="entry name" value="CYTOPLASMIC PROTEIN"/>
    <property type="match status" value="1"/>
</dbReference>
<dbReference type="Pfam" id="PF22752">
    <property type="entry name" value="DUF488-N3i"/>
    <property type="match status" value="1"/>
</dbReference>
<dbReference type="EMBL" id="FNOP01000008">
    <property type="protein sequence ID" value="SDW89701.1"/>
    <property type="molecule type" value="Genomic_DNA"/>
</dbReference>
<name>A0A1H2XA58_ACIFE</name>
<comment type="caution">
    <text evidence="1">The sequence shown here is derived from an EMBL/GenBank/DDBJ whole genome shotgun (WGS) entry which is preliminary data.</text>
</comment>
<evidence type="ECO:0000313" key="1">
    <source>
        <dbReference type="EMBL" id="SDW89701.1"/>
    </source>
</evidence>
<organism evidence="1 2">
    <name type="scientific">Acidaminococcus fermentans</name>
    <dbReference type="NCBI Taxonomy" id="905"/>
    <lineage>
        <taxon>Bacteria</taxon>
        <taxon>Bacillati</taxon>
        <taxon>Bacillota</taxon>
        <taxon>Negativicutes</taxon>
        <taxon>Acidaminococcales</taxon>
        <taxon>Acidaminococcaceae</taxon>
        <taxon>Acidaminococcus</taxon>
    </lineage>
</organism>
<dbReference type="InterPro" id="IPR052552">
    <property type="entry name" value="YeaO-like"/>
</dbReference>
<gene>
    <name evidence="1" type="ORF">SAMN05216495_10845</name>
</gene>
<reference evidence="1 2" key="1">
    <citation type="submission" date="2016-10" db="EMBL/GenBank/DDBJ databases">
        <authorList>
            <person name="Varghese N."/>
            <person name="Submissions S."/>
        </authorList>
    </citation>
    <scope>NUCLEOTIDE SEQUENCE [LARGE SCALE GENOMIC DNA]</scope>
    <source>
        <strain evidence="1 2">WCC6</strain>
    </source>
</reference>
<dbReference type="Proteomes" id="UP000182379">
    <property type="component" value="Unassembled WGS sequence"/>
</dbReference>
<dbReference type="PANTHER" id="PTHR36849">
    <property type="entry name" value="CYTOPLASMIC PROTEIN-RELATED"/>
    <property type="match status" value="1"/>
</dbReference>